<evidence type="ECO:0000313" key="2">
    <source>
        <dbReference type="EMBL" id="QCX39363.1"/>
    </source>
</evidence>
<dbReference type="Proteomes" id="UP000306229">
    <property type="component" value="Chromosome"/>
</dbReference>
<proteinExistence type="predicted"/>
<evidence type="ECO:0000256" key="1">
    <source>
        <dbReference type="PROSITE-ProRule" id="PRU00339"/>
    </source>
</evidence>
<protein>
    <submittedName>
        <fullName evidence="2">Uncharacterized protein</fullName>
    </submittedName>
</protein>
<dbReference type="InterPro" id="IPR011990">
    <property type="entry name" value="TPR-like_helical_dom_sf"/>
</dbReference>
<keyword evidence="1" id="KW-0802">TPR repeat</keyword>
<accession>A0A5B7TVM5</accession>
<dbReference type="OrthoDB" id="9784036at2"/>
<sequence length="229" mass="26438">MKPKFLYFFFFIISINCTKPTNSDAFIENVTGRYLYDSDQVIEVYFKDKVLLLTWKGIKDIKPMKFDDDIFFVKEMNEKITFKTNPQDQKEYLVLLPKEEGAEITFNFKKLEKNELTPSEYLANDNFEEALAGYIAIQQKDSLNIAVNENEMNAIGYYHLGRNEIPKAINVLKINAVLHPKSDNVFDSLGEAYLKSGDTLQAIVNYKKALAIDSGNRRAKNVVEKFDKK</sequence>
<dbReference type="Gene3D" id="1.25.40.10">
    <property type="entry name" value="Tetratricopeptide repeat domain"/>
    <property type="match status" value="1"/>
</dbReference>
<dbReference type="AlphaFoldDB" id="A0A5B7TVM5"/>
<feature type="repeat" description="TPR" evidence="1">
    <location>
        <begin position="183"/>
        <end position="216"/>
    </location>
</feature>
<dbReference type="InterPro" id="IPR019734">
    <property type="entry name" value="TPR_rpt"/>
</dbReference>
<dbReference type="PROSITE" id="PS50005">
    <property type="entry name" value="TPR"/>
    <property type="match status" value="1"/>
</dbReference>
<gene>
    <name evidence="2" type="ORF">FF125_13280</name>
</gene>
<reference evidence="2 3" key="1">
    <citation type="submission" date="2019-05" db="EMBL/GenBank/DDBJ databases">
        <title>Algicella ahnfeltiae gen. nov., sp. nov., a novel marine bacterium of the family Flavobacteriaceae isolated from a red alga.</title>
        <authorList>
            <person name="Nedashkovskaya O.I."/>
            <person name="Kukhlevskiy A.D."/>
            <person name="Kim S.-G."/>
            <person name="Zhukova N.V."/>
            <person name="Mikhailov V.V."/>
        </authorList>
    </citation>
    <scope>NUCLEOTIDE SEQUENCE [LARGE SCALE GENOMIC DNA]</scope>
    <source>
        <strain evidence="2 3">10Alg115</strain>
    </source>
</reference>
<organism evidence="2 3">
    <name type="scientific">Aureibaculum algae</name>
    <dbReference type="NCBI Taxonomy" id="2584122"/>
    <lineage>
        <taxon>Bacteria</taxon>
        <taxon>Pseudomonadati</taxon>
        <taxon>Bacteroidota</taxon>
        <taxon>Flavobacteriia</taxon>
        <taxon>Flavobacteriales</taxon>
        <taxon>Flavobacteriaceae</taxon>
        <taxon>Aureibaculum</taxon>
    </lineage>
</organism>
<dbReference type="EMBL" id="CP040749">
    <property type="protein sequence ID" value="QCX39363.1"/>
    <property type="molecule type" value="Genomic_DNA"/>
</dbReference>
<dbReference type="RefSeq" id="WP_138950221.1">
    <property type="nucleotide sequence ID" value="NZ_CP040749.1"/>
</dbReference>
<evidence type="ECO:0000313" key="3">
    <source>
        <dbReference type="Proteomes" id="UP000306229"/>
    </source>
</evidence>
<dbReference type="KEGG" id="fbe:FF125_13280"/>
<name>A0A5B7TVM5_9FLAO</name>
<dbReference type="SUPFAM" id="SSF48452">
    <property type="entry name" value="TPR-like"/>
    <property type="match status" value="1"/>
</dbReference>
<keyword evidence="3" id="KW-1185">Reference proteome</keyword>